<gene>
    <name evidence="3" type="ORF">H7H73_16920</name>
    <name evidence="4" type="ORF">MJO55_28205</name>
</gene>
<name>A0A9X3BH88_9MYCO</name>
<dbReference type="Pfam" id="PF01569">
    <property type="entry name" value="PAP2"/>
    <property type="match status" value="1"/>
</dbReference>
<dbReference type="Gene3D" id="1.20.144.10">
    <property type="entry name" value="Phosphatidic acid phosphatase type 2/haloperoxidase"/>
    <property type="match status" value="2"/>
</dbReference>
<evidence type="ECO:0000313" key="4">
    <source>
        <dbReference type="EMBL" id="ULP40031.1"/>
    </source>
</evidence>
<accession>A0A9X3BH88</accession>
<evidence type="ECO:0000313" key="3">
    <source>
        <dbReference type="EMBL" id="MCV7071813.1"/>
    </source>
</evidence>
<dbReference type="Proteomes" id="UP001055159">
    <property type="component" value="Plasmid unnamed"/>
</dbReference>
<feature type="domain" description="Phosphatidic acid phosphatase type 2/haloperoxidase" evidence="2">
    <location>
        <begin position="90"/>
        <end position="202"/>
    </location>
</feature>
<evidence type="ECO:0000259" key="2">
    <source>
        <dbReference type="SMART" id="SM00014"/>
    </source>
</evidence>
<keyword evidence="1" id="KW-0812">Transmembrane</keyword>
<feature type="transmembrane region" description="Helical" evidence="1">
    <location>
        <begin position="87"/>
        <end position="111"/>
    </location>
</feature>
<reference evidence="3" key="1">
    <citation type="submission" date="2020-07" db="EMBL/GenBank/DDBJ databases">
        <authorList>
            <person name="Pettersson B.M.F."/>
            <person name="Behra P.R.K."/>
            <person name="Ramesh M."/>
            <person name="Das S."/>
            <person name="Dasgupta S."/>
            <person name="Kirsebom L.A."/>
        </authorList>
    </citation>
    <scope>NUCLEOTIDE SEQUENCE</scope>
    <source>
        <strain evidence="3">DSM 45406</strain>
    </source>
</reference>
<dbReference type="RefSeq" id="WP_052429185.1">
    <property type="nucleotide sequence ID" value="NZ_CP092428.2"/>
</dbReference>
<protein>
    <submittedName>
        <fullName evidence="3">Phosphatase PAP2 family protein</fullName>
    </submittedName>
</protein>
<feature type="transmembrane region" description="Helical" evidence="1">
    <location>
        <begin position="161"/>
        <end position="181"/>
    </location>
</feature>
<feature type="transmembrane region" description="Helical" evidence="1">
    <location>
        <begin position="12"/>
        <end position="32"/>
    </location>
</feature>
<dbReference type="AlphaFoldDB" id="A0A9X3BH88"/>
<proteinExistence type="predicted"/>
<organism evidence="3 6">
    <name type="scientific">Mycolicibacterium rufum</name>
    <dbReference type="NCBI Taxonomy" id="318424"/>
    <lineage>
        <taxon>Bacteria</taxon>
        <taxon>Bacillati</taxon>
        <taxon>Actinomycetota</taxon>
        <taxon>Actinomycetes</taxon>
        <taxon>Mycobacteriales</taxon>
        <taxon>Mycobacteriaceae</taxon>
        <taxon>Mycolicibacterium</taxon>
    </lineage>
</organism>
<dbReference type="EMBL" id="JACKRN010000609">
    <property type="protein sequence ID" value="MCV7071813.1"/>
    <property type="molecule type" value="Genomic_DNA"/>
</dbReference>
<dbReference type="CDD" id="cd03392">
    <property type="entry name" value="PAP2_like_2"/>
    <property type="match status" value="1"/>
</dbReference>
<dbReference type="InterPro" id="IPR036938">
    <property type="entry name" value="PAP2/HPO_sf"/>
</dbReference>
<keyword evidence="1" id="KW-1133">Transmembrane helix</keyword>
<dbReference type="SUPFAM" id="SSF48317">
    <property type="entry name" value="Acid phosphatase/Vanadium-dependent haloperoxidase"/>
    <property type="match status" value="1"/>
</dbReference>
<reference evidence="3" key="2">
    <citation type="journal article" date="2022" name="BMC Genomics">
        <title>Comparative genome analysis of mycobacteria focusing on tRNA and non-coding RNA.</title>
        <authorList>
            <person name="Behra P.R.K."/>
            <person name="Pettersson B.M.F."/>
            <person name="Ramesh M."/>
            <person name="Das S."/>
            <person name="Dasgupta S."/>
            <person name="Kirsebom L.A."/>
        </authorList>
    </citation>
    <scope>NUCLEOTIDE SEQUENCE</scope>
    <source>
        <strain evidence="3">DSM 45406</strain>
    </source>
</reference>
<keyword evidence="5" id="KW-1185">Reference proteome</keyword>
<geneLocation type="plasmid" evidence="4 5">
    <name>unnamed</name>
</geneLocation>
<feature type="transmembrane region" description="Helical" evidence="1">
    <location>
        <begin position="187"/>
        <end position="205"/>
    </location>
</feature>
<dbReference type="EMBL" id="CP092428">
    <property type="protein sequence ID" value="ULP40031.1"/>
    <property type="molecule type" value="Genomic_DNA"/>
</dbReference>
<feature type="transmembrane region" description="Helical" evidence="1">
    <location>
        <begin position="131"/>
        <end position="149"/>
    </location>
</feature>
<reference evidence="4" key="3">
    <citation type="submission" date="2022-08" db="EMBL/GenBank/DDBJ databases">
        <title>Whole genome sequencing of non-tuberculosis mycobacteria type-strains.</title>
        <authorList>
            <person name="Igarashi Y."/>
            <person name="Osugi A."/>
            <person name="Mitarai S."/>
        </authorList>
    </citation>
    <scope>NUCLEOTIDE SEQUENCE</scope>
    <source>
        <strain evidence="4">JCM 16372</strain>
        <plasmid evidence="4">unnamed</plasmid>
    </source>
</reference>
<evidence type="ECO:0000313" key="6">
    <source>
        <dbReference type="Proteomes" id="UP001140272"/>
    </source>
</evidence>
<dbReference type="Proteomes" id="UP001140272">
    <property type="component" value="Unassembled WGS sequence"/>
</dbReference>
<dbReference type="InterPro" id="IPR000326">
    <property type="entry name" value="PAP2/HPO"/>
</dbReference>
<evidence type="ECO:0000256" key="1">
    <source>
        <dbReference type="SAM" id="Phobius"/>
    </source>
</evidence>
<feature type="transmembrane region" description="Helical" evidence="1">
    <location>
        <begin position="52"/>
        <end position="75"/>
    </location>
</feature>
<sequence length="232" mass="23333">MNHRAGTPRALGVLALLSSLYVGLGLIAHHVVTGTGLDHAVLGWMVAHRNPALTSAAIAVTQVGSPVGIGALTILASASLAWHRRSVWPAIVIVATVSVAGAISTATKAIVGAHRPPPSLHLVLETDPAFPSGHVTGTLALLGALAVVIGHHVRTAARAALITVAVAGTAAVALTRAYLGVHWATDILAGLLLGAIATVAAHIAYRHLTRTTGIDDRPGASSVSGPIHTVGA</sequence>
<keyword evidence="1" id="KW-0472">Membrane</keyword>
<evidence type="ECO:0000313" key="5">
    <source>
        <dbReference type="Proteomes" id="UP001055159"/>
    </source>
</evidence>
<keyword evidence="4" id="KW-0614">Plasmid</keyword>
<dbReference type="PANTHER" id="PTHR14969">
    <property type="entry name" value="SPHINGOSINE-1-PHOSPHATE PHOSPHOHYDROLASE"/>
    <property type="match status" value="1"/>
</dbReference>
<dbReference type="SMART" id="SM00014">
    <property type="entry name" value="acidPPc"/>
    <property type="match status" value="1"/>
</dbReference>
<dbReference type="PANTHER" id="PTHR14969:SF13">
    <property type="entry name" value="AT30094P"/>
    <property type="match status" value="1"/>
</dbReference>